<proteinExistence type="predicted"/>
<evidence type="ECO:0008006" key="4">
    <source>
        <dbReference type="Google" id="ProtNLM"/>
    </source>
</evidence>
<evidence type="ECO:0000313" key="3">
    <source>
        <dbReference type="Proteomes" id="UP001295423"/>
    </source>
</evidence>
<organism evidence="2 3">
    <name type="scientific">Cylindrotheca closterium</name>
    <dbReference type="NCBI Taxonomy" id="2856"/>
    <lineage>
        <taxon>Eukaryota</taxon>
        <taxon>Sar</taxon>
        <taxon>Stramenopiles</taxon>
        <taxon>Ochrophyta</taxon>
        <taxon>Bacillariophyta</taxon>
        <taxon>Bacillariophyceae</taxon>
        <taxon>Bacillariophycidae</taxon>
        <taxon>Bacillariales</taxon>
        <taxon>Bacillariaceae</taxon>
        <taxon>Cylindrotheca</taxon>
    </lineage>
</organism>
<name>A0AAD2FW11_9STRA</name>
<comment type="caution">
    <text evidence="2">The sequence shown here is derived from an EMBL/GenBank/DDBJ whole genome shotgun (WGS) entry which is preliminary data.</text>
</comment>
<evidence type="ECO:0000313" key="2">
    <source>
        <dbReference type="EMBL" id="CAJ1954375.1"/>
    </source>
</evidence>
<dbReference type="EMBL" id="CAKOGP040001869">
    <property type="protein sequence ID" value="CAJ1954375.1"/>
    <property type="molecule type" value="Genomic_DNA"/>
</dbReference>
<reference evidence="2" key="1">
    <citation type="submission" date="2023-08" db="EMBL/GenBank/DDBJ databases">
        <authorList>
            <person name="Audoor S."/>
            <person name="Bilcke G."/>
        </authorList>
    </citation>
    <scope>NUCLEOTIDE SEQUENCE</scope>
</reference>
<gene>
    <name evidence="2" type="ORF">CYCCA115_LOCUS14967</name>
</gene>
<keyword evidence="1" id="KW-0812">Transmembrane</keyword>
<dbReference type="Proteomes" id="UP001295423">
    <property type="component" value="Unassembled WGS sequence"/>
</dbReference>
<feature type="transmembrane region" description="Helical" evidence="1">
    <location>
        <begin position="13"/>
        <end position="36"/>
    </location>
</feature>
<keyword evidence="1" id="KW-0472">Membrane</keyword>
<accession>A0AAD2FW11</accession>
<dbReference type="AlphaFoldDB" id="A0AAD2FW11"/>
<sequence length="93" mass="10018">MTYRSRGRSMVEVVLAVCFVVFLVGFITVLCIGNYFRAKRAQERQRQRRLSKLAGASGNNSVAPGSVATGMYTNDGGMSYEAPPHVMAGGVQA</sequence>
<keyword evidence="3" id="KW-1185">Reference proteome</keyword>
<protein>
    <recommendedName>
        <fullName evidence="4">Transmembrane protein</fullName>
    </recommendedName>
</protein>
<evidence type="ECO:0000256" key="1">
    <source>
        <dbReference type="SAM" id="Phobius"/>
    </source>
</evidence>
<keyword evidence="1" id="KW-1133">Transmembrane helix</keyword>